<evidence type="ECO:0000313" key="3">
    <source>
        <dbReference type="Proteomes" id="UP000663882"/>
    </source>
</evidence>
<comment type="caution">
    <text evidence="1">The sequence shown here is derived from an EMBL/GenBank/DDBJ whole genome shotgun (WGS) entry which is preliminary data.</text>
</comment>
<evidence type="ECO:0000313" key="1">
    <source>
        <dbReference type="EMBL" id="CAF1023596.1"/>
    </source>
</evidence>
<dbReference type="Proteomes" id="UP000663823">
    <property type="component" value="Unassembled WGS sequence"/>
</dbReference>
<gene>
    <name evidence="2" type="ORF">OTI717_LOCUS16427</name>
    <name evidence="1" type="ORF">RFH988_LOCUS15327</name>
</gene>
<dbReference type="Proteomes" id="UP000663882">
    <property type="component" value="Unassembled WGS sequence"/>
</dbReference>
<protein>
    <submittedName>
        <fullName evidence="1">Uncharacterized protein</fullName>
    </submittedName>
</protein>
<accession>A0A814IHE8</accession>
<dbReference type="EMBL" id="CAJNOO010000743">
    <property type="protein sequence ID" value="CAF1023596.1"/>
    <property type="molecule type" value="Genomic_DNA"/>
</dbReference>
<name>A0A814IHE8_9BILA</name>
<evidence type="ECO:0000313" key="2">
    <source>
        <dbReference type="EMBL" id="CAF3766765.1"/>
    </source>
</evidence>
<dbReference type="AlphaFoldDB" id="A0A814IHE8"/>
<dbReference type="OrthoDB" id="431717at2759"/>
<proteinExistence type="predicted"/>
<reference evidence="1" key="1">
    <citation type="submission" date="2021-02" db="EMBL/GenBank/DDBJ databases">
        <authorList>
            <person name="Nowell W R."/>
        </authorList>
    </citation>
    <scope>NUCLEOTIDE SEQUENCE</scope>
</reference>
<sequence>MHLNLSSYSRQFNTALMLCCLNVKYSYPSFVASLLDIALFKRKQIKISAQYISVVTIANHLESIRTLTLEYFIRLNQTNEQNELIHESLKEEIQLYKQIDHWLELAKCYRSLTNYGDI</sequence>
<dbReference type="EMBL" id="CAJOAX010002046">
    <property type="protein sequence ID" value="CAF3766765.1"/>
    <property type="molecule type" value="Genomic_DNA"/>
</dbReference>
<organism evidence="1 3">
    <name type="scientific">Rotaria sordida</name>
    <dbReference type="NCBI Taxonomy" id="392033"/>
    <lineage>
        <taxon>Eukaryota</taxon>
        <taxon>Metazoa</taxon>
        <taxon>Spiralia</taxon>
        <taxon>Gnathifera</taxon>
        <taxon>Rotifera</taxon>
        <taxon>Eurotatoria</taxon>
        <taxon>Bdelloidea</taxon>
        <taxon>Philodinida</taxon>
        <taxon>Philodinidae</taxon>
        <taxon>Rotaria</taxon>
    </lineage>
</organism>